<comment type="caution">
    <text evidence="7">The sequence shown here is derived from an EMBL/GenBank/DDBJ whole genome shotgun (WGS) entry which is preliminary data.</text>
</comment>
<protein>
    <recommendedName>
        <fullName evidence="6">Aldehyde dehydrogenase domain-containing protein</fullName>
    </recommendedName>
</protein>
<dbReference type="Proteomes" id="UP001359485">
    <property type="component" value="Unassembled WGS sequence"/>
</dbReference>
<dbReference type="Gene3D" id="3.40.309.10">
    <property type="entry name" value="Aldehyde Dehydrogenase, Chain A, domain 2"/>
    <property type="match status" value="1"/>
</dbReference>
<evidence type="ECO:0000256" key="1">
    <source>
        <dbReference type="ARBA" id="ARBA00009986"/>
    </source>
</evidence>
<dbReference type="InterPro" id="IPR016161">
    <property type="entry name" value="Ald_DH/histidinol_DH"/>
</dbReference>
<keyword evidence="2 4" id="KW-0560">Oxidoreductase</keyword>
<dbReference type="InterPro" id="IPR012394">
    <property type="entry name" value="Aldehyde_DH_NAD(P)"/>
</dbReference>
<dbReference type="InterPro" id="IPR016162">
    <property type="entry name" value="Ald_DH_N"/>
</dbReference>
<dbReference type="PANTHER" id="PTHR43570">
    <property type="entry name" value="ALDEHYDE DEHYDROGENASE"/>
    <property type="match status" value="1"/>
</dbReference>
<proteinExistence type="inferred from homology"/>
<evidence type="ECO:0000256" key="5">
    <source>
        <dbReference type="SAM" id="Phobius"/>
    </source>
</evidence>
<dbReference type="PANTHER" id="PTHR43570:SF16">
    <property type="entry name" value="ALDEHYDE DEHYDROGENASE TYPE III, ISOFORM Q"/>
    <property type="match status" value="1"/>
</dbReference>
<comment type="similarity">
    <text evidence="1 4">Belongs to the aldehyde dehydrogenase family.</text>
</comment>
<evidence type="ECO:0000256" key="4">
    <source>
        <dbReference type="RuleBase" id="RU003345"/>
    </source>
</evidence>
<evidence type="ECO:0000256" key="3">
    <source>
        <dbReference type="PROSITE-ProRule" id="PRU10007"/>
    </source>
</evidence>
<dbReference type="CDD" id="cd07132">
    <property type="entry name" value="ALDH_F3AB"/>
    <property type="match status" value="1"/>
</dbReference>
<dbReference type="Gene3D" id="3.40.605.10">
    <property type="entry name" value="Aldehyde Dehydrogenase, Chain A, domain 1"/>
    <property type="match status" value="2"/>
</dbReference>
<dbReference type="EMBL" id="JAWJWF010000046">
    <property type="protein sequence ID" value="KAK6624041.1"/>
    <property type="molecule type" value="Genomic_DNA"/>
</dbReference>
<dbReference type="SUPFAM" id="SSF53720">
    <property type="entry name" value="ALDH-like"/>
    <property type="match status" value="2"/>
</dbReference>
<keyword evidence="5" id="KW-0472">Membrane</keyword>
<sequence>MVLTNSNGLVNVRPREMQNGRMESYGNTDTVIPISEDFINVPESYVFGKYRIKSDFYSGNDEIMEGNFNYGSLVARSRVAFQSGRTRSLEFREAQLKNLYRMYSENEKIFLQALQSDLRKCTSEGILFELEILLNDVRHTLNNFKKWCKPAKPSKEIANLFDGLEVQNEPFGVVLVMGAWNYPLQLTMLPVCGAIAAGNCVIIKPSELSPATAKAIEDLVPKYLDQDCYQVVNGGIPESTALLKEKFDYIFYTGSTTVGKIIHKAANENLTPVTLELGGKSPVYIDGTTNMKKTAQRILWGKLINLGQTCIAPDYVLCSKEVEMKFVKSAKEVIKEWFGDDPKNSPDLCRIVSDRHFQRLSKFLSNGKIAIGGDTDASERYIAPTILTDVQASDPVMQEEIFGPILPIINIQNTYDAIKFINSRSNPLSLYIFTADSSTSDLILSNTSSGSVCINDTVMQFVAIYCESIFCNWEKPLALYVFSSCGKDVELILENTSSGGVCLNDTIMHIIAEGLPFGGVGLSGMGAYHGHYTFDTFTHKKGVLRKNFSPIADALTGNRYPPYTESKVRILKLLLKKRTFFGLGCLVKCFPYLLMFGLGVTATLGFKTLAKAYGASEEK</sequence>
<evidence type="ECO:0000259" key="6">
    <source>
        <dbReference type="Pfam" id="PF00171"/>
    </source>
</evidence>
<feature type="transmembrane region" description="Helical" evidence="5">
    <location>
        <begin position="590"/>
        <end position="610"/>
    </location>
</feature>
<organism evidence="7 8">
    <name type="scientific">Polyplax serrata</name>
    <name type="common">Common mouse louse</name>
    <dbReference type="NCBI Taxonomy" id="468196"/>
    <lineage>
        <taxon>Eukaryota</taxon>
        <taxon>Metazoa</taxon>
        <taxon>Ecdysozoa</taxon>
        <taxon>Arthropoda</taxon>
        <taxon>Hexapoda</taxon>
        <taxon>Insecta</taxon>
        <taxon>Pterygota</taxon>
        <taxon>Neoptera</taxon>
        <taxon>Paraneoptera</taxon>
        <taxon>Psocodea</taxon>
        <taxon>Troctomorpha</taxon>
        <taxon>Phthiraptera</taxon>
        <taxon>Anoplura</taxon>
        <taxon>Polyplacidae</taxon>
        <taxon>Polyplax</taxon>
    </lineage>
</organism>
<feature type="domain" description="Aldehyde dehydrogenase" evidence="6">
    <location>
        <begin position="73"/>
        <end position="458"/>
    </location>
</feature>
<dbReference type="InterPro" id="IPR015590">
    <property type="entry name" value="Aldehyde_DH_dom"/>
</dbReference>
<evidence type="ECO:0000256" key="2">
    <source>
        <dbReference type="ARBA" id="ARBA00023002"/>
    </source>
</evidence>
<evidence type="ECO:0000313" key="7">
    <source>
        <dbReference type="EMBL" id="KAK6624041.1"/>
    </source>
</evidence>
<feature type="domain" description="Aldehyde dehydrogenase" evidence="6">
    <location>
        <begin position="477"/>
        <end position="541"/>
    </location>
</feature>
<name>A0ABR1ANH5_POLSC</name>
<keyword evidence="5" id="KW-1133">Transmembrane helix</keyword>
<evidence type="ECO:0000313" key="8">
    <source>
        <dbReference type="Proteomes" id="UP001359485"/>
    </source>
</evidence>
<keyword evidence="8" id="KW-1185">Reference proteome</keyword>
<dbReference type="InterPro" id="IPR016163">
    <property type="entry name" value="Ald_DH_C"/>
</dbReference>
<dbReference type="InterPro" id="IPR029510">
    <property type="entry name" value="Ald_DH_CS_GLU"/>
</dbReference>
<keyword evidence="5" id="KW-0812">Transmembrane</keyword>
<accession>A0ABR1ANH5</accession>
<dbReference type="Pfam" id="PF00171">
    <property type="entry name" value="Aldedh"/>
    <property type="match status" value="2"/>
</dbReference>
<gene>
    <name evidence="7" type="ORF">RUM44_010899</name>
</gene>
<dbReference type="PROSITE" id="PS00687">
    <property type="entry name" value="ALDEHYDE_DEHYDR_GLU"/>
    <property type="match status" value="1"/>
</dbReference>
<feature type="active site" evidence="3">
    <location>
        <position position="276"/>
    </location>
</feature>
<reference evidence="7 8" key="1">
    <citation type="submission" date="2023-09" db="EMBL/GenBank/DDBJ databases">
        <title>Genomes of two closely related lineages of the louse Polyplax serrata with different host specificities.</title>
        <authorList>
            <person name="Martinu J."/>
            <person name="Tarabai H."/>
            <person name="Stefka J."/>
            <person name="Hypsa V."/>
        </authorList>
    </citation>
    <scope>NUCLEOTIDE SEQUENCE [LARGE SCALE GENOMIC DNA]</scope>
    <source>
        <strain evidence="7">98ZLc_SE</strain>
    </source>
</reference>